<evidence type="ECO:0000313" key="5">
    <source>
        <dbReference type="EMBL" id="EGG14473.1"/>
    </source>
</evidence>
<dbReference type="Proteomes" id="UP000007797">
    <property type="component" value="Unassembled WGS sequence"/>
</dbReference>
<evidence type="ECO:0000313" key="6">
    <source>
        <dbReference type="Proteomes" id="UP000007797"/>
    </source>
</evidence>
<keyword evidence="6" id="KW-1185">Reference proteome</keyword>
<dbReference type="STRING" id="1054147.F4QCU9"/>
<dbReference type="Gene3D" id="2.60.40.10">
    <property type="entry name" value="Immunoglobulins"/>
    <property type="match status" value="1"/>
</dbReference>
<evidence type="ECO:0000259" key="4">
    <source>
        <dbReference type="PROSITE" id="PS50172"/>
    </source>
</evidence>
<dbReference type="InterPro" id="IPR001357">
    <property type="entry name" value="BRCT_dom"/>
</dbReference>
<dbReference type="Pfam" id="PF13424">
    <property type="entry name" value="TPR_12"/>
    <property type="match status" value="3"/>
</dbReference>
<reference evidence="6" key="1">
    <citation type="journal article" date="2011" name="Genome Res.">
        <title>Phylogeny-wide analysis of social amoeba genomes highlights ancient origins for complex intercellular communication.</title>
        <authorList>
            <person name="Heidel A.J."/>
            <person name="Lawal H.M."/>
            <person name="Felder M."/>
            <person name="Schilde C."/>
            <person name="Helps N.R."/>
            <person name="Tunggal B."/>
            <person name="Rivero F."/>
            <person name="John U."/>
            <person name="Schleicher M."/>
            <person name="Eichinger L."/>
            <person name="Platzer M."/>
            <person name="Noegel A.A."/>
            <person name="Schaap P."/>
            <person name="Gloeckner G."/>
        </authorList>
    </citation>
    <scope>NUCLEOTIDE SEQUENCE [LARGE SCALE GENOMIC DNA]</scope>
    <source>
        <strain evidence="6">SH3</strain>
    </source>
</reference>
<feature type="domain" description="BRCT" evidence="4">
    <location>
        <begin position="4"/>
        <end position="87"/>
    </location>
</feature>
<sequence>MATKEKISFKSKTVYFNNVPSEVKDSLKSFFESHGSTITKRFAKTIDYIITTNESIIENKYPISTAQSLDIKCLDYRIILRKIQSKKGATAATSTTTSIVVSSSSPSLTSSSSSSSPPTVKLSSSIIPTKFVKSTSTIASIASSPTPTITILVPPSGSKNGGFYVSVFGFDFVAGPNFKVKIGNHFTTGNEFHGANAVLVYVPNGLLLPVGDLSMVASNDGVNFGTPIHFTVVDSSVHSLEQSTTTSSEVLILKAQLANLKRAISNIANFESLLSNRISTLTGDQMDNLFKLNLESGSTNPNHPLLLQQEKSNISSNDSHMIEDSELPETWEIEDDSDEDSSVGNGDEYIDHQIKKEEFEEREIRIFISSPFKDMQLDRDQIVKVVIPKIRKLCIERDIIMTYVDLRWGVTSSAAEQANGLLMCLRELEKSNLLIGLYGERYGWSNQERSDAKTQAHLSTTLDRASSEYPWVNKYRDSSITEIEFRMILNNHYNQSMIGKKNAMFYFRDPYYVEEISQKDRNLFVSEGSKSKEKLDRLKQEISKNQGYRSNEYRRPSNLADILYEDMEKYIDKKFPVGNELKPAEKERFLHTIFAKHLTKLYVENEQYNLQLDTFITKHKNVLMVHGDQGMGKSSLLSNWVLKHREHHPEDLVVSNWIGASPSSTKYTFCMINIMNEIKYQIEKEAKQQQQGGGNESSSIFSTNNLVSWIPDIPEENVSADKIASEFSNFLSVIMTHPSLANRRVVIILDGLNKLDSRDNALDLIWFPRTFPMNLKMIISATSGSRPLEVMKKRGAEMLSMGAINEATRKAIVRLYLNRFAKKVSDQQELQIAQSPSTNNPRFLQLLLDDICVFGEFDRLGDRITRLLRAKNTSELYEIILDRIETDYDQKGKGLVREFLRYIWGARHGIELDKLSHLLSRKGIDPQEWNSLLVLMEAYISSSSGLLSFLNDDIKTAVERKYVDNDKVRFDIHSDLASILFEQADLSERKVEELPFQLLRSNNWEGLRNFLVDIYNFDKLYSPRHKNDLIGYWNTLEKQDKPPRNAAESKNLIPYSATYEYKQLIARSFPQATGLVISDILYRIASFLEELTQNEGAELLYQKARELYVNSSQNLEAAKVDRAMGHMYHVQGRYELAETKFRQALSIYTKERGQEDIEVAATLNLLGSLATARCKHGEAKQMLTDAMRIAESKGDDKNLLIADIAYSLGSVHFVEEARKLDVAEEFFIKALEITELKLGDLDIGYARILNRLGSLYIEKDQFNDAESCYKSALKIYEAVLGLDHSRVAQILRHMISLYEVQENYRLAEASALRALNITKKIYGPTHNHVAAILIRLGLLYLSSNKKELCLQTLNEARALREKEFGVNHKNVQHVVQLIKNITAPPPPPPAPKPPPPKPSYVPIIVPKTIVSNIVRSPVAGGAPPPPPPPPPPPQPQQLLYRPSISDIMRNGLPPTIQSQQPSQIPLPPPSNGYLNYQPSPSPPKSPRQGIQQGLQQPQQQQRQMSQPQQQQQQQQPRFNSYQPQQQQQQQPQGDFADMVAQYQQSNLKRAVNIQDRSGASQAVKNLIGEKESCKSATGHSKPSLASKIKTNKKIDMDEMFA</sequence>
<organism evidence="5 6">
    <name type="scientific">Cavenderia fasciculata</name>
    <name type="common">Slime mold</name>
    <name type="synonym">Dictyostelium fasciculatum</name>
    <dbReference type="NCBI Taxonomy" id="261658"/>
    <lineage>
        <taxon>Eukaryota</taxon>
        <taxon>Amoebozoa</taxon>
        <taxon>Evosea</taxon>
        <taxon>Eumycetozoa</taxon>
        <taxon>Dictyostelia</taxon>
        <taxon>Acytosteliales</taxon>
        <taxon>Cavenderiaceae</taxon>
        <taxon>Cavenderia</taxon>
    </lineage>
</organism>
<protein>
    <submittedName>
        <fullName evidence="5">TPR repeat-containing protein</fullName>
    </submittedName>
</protein>
<evidence type="ECO:0000256" key="1">
    <source>
        <dbReference type="ARBA" id="ARBA00022737"/>
    </source>
</evidence>
<evidence type="ECO:0000256" key="2">
    <source>
        <dbReference type="PROSITE-ProRule" id="PRU00339"/>
    </source>
</evidence>
<dbReference type="SMART" id="SM00028">
    <property type="entry name" value="TPR"/>
    <property type="match status" value="6"/>
</dbReference>
<feature type="region of interest" description="Disordered" evidence="3">
    <location>
        <begin position="102"/>
        <end position="122"/>
    </location>
</feature>
<feature type="repeat" description="TPR" evidence="2">
    <location>
        <begin position="1118"/>
        <end position="1151"/>
    </location>
</feature>
<dbReference type="CDD" id="cd00102">
    <property type="entry name" value="IPT"/>
    <property type="match status" value="1"/>
</dbReference>
<dbReference type="InterPro" id="IPR027417">
    <property type="entry name" value="P-loop_NTPase"/>
</dbReference>
<feature type="region of interest" description="Disordered" evidence="3">
    <location>
        <begin position="1415"/>
        <end position="1535"/>
    </location>
</feature>
<dbReference type="PROSITE" id="PS50005">
    <property type="entry name" value="TPR"/>
    <property type="match status" value="2"/>
</dbReference>
<dbReference type="InterPro" id="IPR011990">
    <property type="entry name" value="TPR-like_helical_dom_sf"/>
</dbReference>
<dbReference type="GO" id="GO:0080008">
    <property type="term" value="C:Cul4-RING E3 ubiquitin ligase complex"/>
    <property type="evidence" value="ECO:0007669"/>
    <property type="project" value="TreeGrafter"/>
</dbReference>
<proteinExistence type="predicted"/>
<dbReference type="OrthoDB" id="17009at2759"/>
<feature type="region of interest" description="Disordered" evidence="3">
    <location>
        <begin position="1570"/>
        <end position="1589"/>
    </location>
</feature>
<feature type="compositionally biased region" description="Low complexity" evidence="3">
    <location>
        <begin position="1486"/>
        <end position="1533"/>
    </location>
</feature>
<name>F4QCU9_CACFS</name>
<dbReference type="SUPFAM" id="SSF52540">
    <property type="entry name" value="P-loop containing nucleoside triphosphate hydrolases"/>
    <property type="match status" value="1"/>
</dbReference>
<feature type="region of interest" description="Disordered" evidence="3">
    <location>
        <begin position="1380"/>
        <end position="1401"/>
    </location>
</feature>
<feature type="compositionally biased region" description="Pro residues" evidence="3">
    <location>
        <begin position="1383"/>
        <end position="1399"/>
    </location>
</feature>
<feature type="repeat" description="TPR" evidence="2">
    <location>
        <begin position="1246"/>
        <end position="1279"/>
    </location>
</feature>
<dbReference type="InterPro" id="IPR013783">
    <property type="entry name" value="Ig-like_fold"/>
</dbReference>
<feature type="compositionally biased region" description="Pro residues" evidence="3">
    <location>
        <begin position="1422"/>
        <end position="1435"/>
    </location>
</feature>
<dbReference type="PANTHER" id="PTHR19860:SF24">
    <property type="entry name" value="TPR REPEAT-CONTAINING PROTEIN DDB_G0287407"/>
    <property type="match status" value="1"/>
</dbReference>
<dbReference type="GeneID" id="14865330"/>
<dbReference type="KEGG" id="dfa:DFA_12245"/>
<dbReference type="Gene3D" id="1.25.40.10">
    <property type="entry name" value="Tetratricopeptide repeat domain"/>
    <property type="match status" value="2"/>
</dbReference>
<keyword evidence="1" id="KW-0677">Repeat</keyword>
<dbReference type="InterPro" id="IPR051191">
    <property type="entry name" value="DCAF12"/>
</dbReference>
<dbReference type="SUPFAM" id="SSF48452">
    <property type="entry name" value="TPR-like"/>
    <property type="match status" value="2"/>
</dbReference>
<dbReference type="EMBL" id="GL883029">
    <property type="protein sequence ID" value="EGG14473.1"/>
    <property type="molecule type" value="Genomic_DNA"/>
</dbReference>
<dbReference type="InterPro" id="IPR002909">
    <property type="entry name" value="IPT_dom"/>
</dbReference>
<dbReference type="Pfam" id="PF13271">
    <property type="entry name" value="DUF4062"/>
    <property type="match status" value="1"/>
</dbReference>
<evidence type="ECO:0000256" key="3">
    <source>
        <dbReference type="SAM" id="MobiDB-lite"/>
    </source>
</evidence>
<dbReference type="InterPro" id="IPR025139">
    <property type="entry name" value="DUF4062"/>
</dbReference>
<accession>F4QCU9</accession>
<dbReference type="OMA" id="YFRDPYY"/>
<gene>
    <name evidence="5" type="ORF">DFA_12245</name>
</gene>
<feature type="compositionally biased region" description="Low complexity" evidence="3">
    <location>
        <begin position="1452"/>
        <end position="1463"/>
    </location>
</feature>
<dbReference type="RefSeq" id="XP_004353882.1">
    <property type="nucleotide sequence ID" value="XM_004353830.1"/>
</dbReference>
<dbReference type="Gene3D" id="3.40.50.300">
    <property type="entry name" value="P-loop containing nucleotide triphosphate hydrolases"/>
    <property type="match status" value="1"/>
</dbReference>
<dbReference type="PROSITE" id="PS50172">
    <property type="entry name" value="BRCT"/>
    <property type="match status" value="1"/>
</dbReference>
<keyword evidence="2" id="KW-0802">TPR repeat</keyword>
<dbReference type="PANTHER" id="PTHR19860">
    <property type="entry name" value="DDB1- AND CUL4-ASSOCIATED FACTOR 12-RELATED"/>
    <property type="match status" value="1"/>
</dbReference>
<dbReference type="Pfam" id="PF01833">
    <property type="entry name" value="TIG"/>
    <property type="match status" value="1"/>
</dbReference>
<dbReference type="InterPro" id="IPR019734">
    <property type="entry name" value="TPR_rpt"/>
</dbReference>